<protein>
    <submittedName>
        <fullName evidence="1">Uncharacterized protein</fullName>
    </submittedName>
</protein>
<gene>
    <name evidence="1" type="ORF">IP91_00574</name>
</gene>
<evidence type="ECO:0000313" key="1">
    <source>
        <dbReference type="EMBL" id="TWI69505.1"/>
    </source>
</evidence>
<evidence type="ECO:0000313" key="2">
    <source>
        <dbReference type="Proteomes" id="UP000318431"/>
    </source>
</evidence>
<proteinExistence type="predicted"/>
<comment type="caution">
    <text evidence="1">The sequence shown here is derived from an EMBL/GenBank/DDBJ whole genome shotgun (WGS) entry which is preliminary data.</text>
</comment>
<dbReference type="EMBL" id="VLLB01000001">
    <property type="protein sequence ID" value="TWI69505.1"/>
    <property type="molecule type" value="Genomic_DNA"/>
</dbReference>
<accession>A0A562RKB9</accession>
<name>A0A562RKB9_9BURK</name>
<sequence>MRPRDGARGGRGQPGNVPDVTSRATAVLQAWATFVQSGNAGTAGALSHRQCRASQCGCRLGPGMRGRARRVWKAAGRKSALAVVISSPKCAAALAGPVPHRYLISYSYVICPDCKTQIRAGSCPDDTSGQMLTAMSEPPLALATRFAATGPRYDVHGQRPSYGSPGAPPNHFFRRCDNQFAMPAMNARCHTDVIRTIGWVETISPASLSRHCRATRPRAIATHPGCLRAPGKQSRR</sequence>
<dbReference type="AlphaFoldDB" id="A0A562RKB9"/>
<organism evidence="1 2">
    <name type="scientific">Pseudoduganella lurida</name>
    <dbReference type="NCBI Taxonomy" id="1036180"/>
    <lineage>
        <taxon>Bacteria</taxon>
        <taxon>Pseudomonadati</taxon>
        <taxon>Pseudomonadota</taxon>
        <taxon>Betaproteobacteria</taxon>
        <taxon>Burkholderiales</taxon>
        <taxon>Oxalobacteraceae</taxon>
        <taxon>Telluria group</taxon>
        <taxon>Pseudoduganella</taxon>
    </lineage>
</organism>
<reference evidence="1 2" key="1">
    <citation type="journal article" date="2015" name="Stand. Genomic Sci.">
        <title>Genomic Encyclopedia of Bacterial and Archaeal Type Strains, Phase III: the genomes of soil and plant-associated and newly described type strains.</title>
        <authorList>
            <person name="Whitman W.B."/>
            <person name="Woyke T."/>
            <person name="Klenk H.P."/>
            <person name="Zhou Y."/>
            <person name="Lilburn T.G."/>
            <person name="Beck B.J."/>
            <person name="De Vos P."/>
            <person name="Vandamme P."/>
            <person name="Eisen J.A."/>
            <person name="Garrity G."/>
            <person name="Hugenholtz P."/>
            <person name="Kyrpides N.C."/>
        </authorList>
    </citation>
    <scope>NUCLEOTIDE SEQUENCE [LARGE SCALE GENOMIC DNA]</scope>
    <source>
        <strain evidence="1 2">CGMCC 1.10822</strain>
    </source>
</reference>
<keyword evidence="2" id="KW-1185">Reference proteome</keyword>
<dbReference type="Proteomes" id="UP000318431">
    <property type="component" value="Unassembled WGS sequence"/>
</dbReference>